<dbReference type="Pfam" id="PF00176">
    <property type="entry name" value="SNF2-rel_dom"/>
    <property type="match status" value="1"/>
</dbReference>
<sequence>MNRLRSRATIPDSEDSQFSDTSFQNPSGLRRSTRSSRSGPLRAGGSSLSESRPQRVIQDSETDEDDDPSNVATPEEWASGKPAVVVPVKNTSPSDSVGNQSTYSTPATSVGPTTDTDSKAPRTDASQRAKKLQSSALAKGPADINDRAADSSTDDDVSDQPLAKRRPTKQSAATSSNAKAPARVNATQRAKNLQSSTLGLAKRGTKRHAANLTDDDASDAPLAKKRATKRSAAKSTAPDTDALDAALARSLQMEEYGQQPAKGPKQSASSMSDSELDSDLDDLDSVASGQGLRYLPSLGYASTSSSDFEDWQTDAELASTRPAPRPAPRPTPRRPRPAGRSTARRTSVPESDHGSDEDLPPSWEEQRKAKRADADRKKLEKKHPVLSTMWDLLKAQSVLPAEAAKQPASITRKLKPFQLEGLSWMIRQEQTEYRGGLLGDEMGMGKTIQAVSLIMSDYPKPDPTLVLVPPVALMQWVAEIKAYTDGKLKVLVYHNSDPKIRKKRALFAGRILSSLTV</sequence>
<keyword evidence="1" id="KW-0547">Nucleotide-binding</keyword>
<evidence type="ECO:0000313" key="7">
    <source>
        <dbReference type="Proteomes" id="UP001152646"/>
    </source>
</evidence>
<gene>
    <name evidence="6" type="ORF">PSALAMII_LOCUS7903</name>
</gene>
<dbReference type="GO" id="GO:0006289">
    <property type="term" value="P:nucleotide-excision repair"/>
    <property type="evidence" value="ECO:0007669"/>
    <property type="project" value="TreeGrafter"/>
</dbReference>
<dbReference type="GO" id="GO:0005524">
    <property type="term" value="F:ATP binding"/>
    <property type="evidence" value="ECO:0007669"/>
    <property type="project" value="UniProtKB-KW"/>
</dbReference>
<dbReference type="PANTHER" id="PTHR45626:SF12">
    <property type="entry name" value="DNA REPAIR PROTEIN RAD16"/>
    <property type="match status" value="1"/>
</dbReference>
<evidence type="ECO:0000256" key="1">
    <source>
        <dbReference type="ARBA" id="ARBA00022741"/>
    </source>
</evidence>
<organism evidence="6 7">
    <name type="scientific">Penicillium salamii</name>
    <dbReference type="NCBI Taxonomy" id="1612424"/>
    <lineage>
        <taxon>Eukaryota</taxon>
        <taxon>Fungi</taxon>
        <taxon>Dikarya</taxon>
        <taxon>Ascomycota</taxon>
        <taxon>Pezizomycotina</taxon>
        <taxon>Eurotiomycetes</taxon>
        <taxon>Eurotiomycetidae</taxon>
        <taxon>Eurotiales</taxon>
        <taxon>Aspergillaceae</taxon>
        <taxon>Penicillium</taxon>
    </lineage>
</organism>
<keyword evidence="2" id="KW-0378">Hydrolase</keyword>
<feature type="compositionally biased region" description="Basic and acidic residues" evidence="4">
    <location>
        <begin position="364"/>
        <end position="378"/>
    </location>
</feature>
<dbReference type="Gene3D" id="3.40.50.10810">
    <property type="entry name" value="Tandem AAA-ATPase domain"/>
    <property type="match status" value="1"/>
</dbReference>
<feature type="compositionally biased region" description="Polar residues" evidence="4">
    <location>
        <begin position="169"/>
        <end position="178"/>
    </location>
</feature>
<evidence type="ECO:0000259" key="5">
    <source>
        <dbReference type="Pfam" id="PF00176"/>
    </source>
</evidence>
<evidence type="ECO:0000313" key="6">
    <source>
        <dbReference type="EMBL" id="CAG8399085.1"/>
    </source>
</evidence>
<feature type="compositionally biased region" description="Acidic residues" evidence="4">
    <location>
        <begin position="274"/>
        <end position="284"/>
    </location>
</feature>
<feature type="compositionally biased region" description="Low complexity" evidence="4">
    <location>
        <begin position="233"/>
        <end position="248"/>
    </location>
</feature>
<feature type="region of interest" description="Disordered" evidence="4">
    <location>
        <begin position="1"/>
        <end position="294"/>
    </location>
</feature>
<dbReference type="Proteomes" id="UP001152646">
    <property type="component" value="Unassembled WGS sequence"/>
</dbReference>
<comment type="caution">
    <text evidence="6">The sequence shown here is derived from an EMBL/GenBank/DDBJ whole genome shotgun (WGS) entry which is preliminary data.</text>
</comment>
<keyword evidence="3" id="KW-0067">ATP-binding</keyword>
<dbReference type="InterPro" id="IPR000330">
    <property type="entry name" value="SNF2_N"/>
</dbReference>
<name>A0A9W4JHC4_9EURO</name>
<reference evidence="6" key="1">
    <citation type="submission" date="2021-07" db="EMBL/GenBank/DDBJ databases">
        <authorList>
            <person name="Branca A.L. A."/>
        </authorList>
    </citation>
    <scope>NUCLEOTIDE SEQUENCE</scope>
</reference>
<dbReference type="EMBL" id="CAJVPA010000204">
    <property type="protein sequence ID" value="CAG8399085.1"/>
    <property type="molecule type" value="Genomic_DNA"/>
</dbReference>
<dbReference type="AlphaFoldDB" id="A0A9W4JHC4"/>
<dbReference type="OrthoDB" id="448448at2759"/>
<feature type="compositionally biased region" description="Basic and acidic residues" evidence="4">
    <location>
        <begin position="116"/>
        <end position="127"/>
    </location>
</feature>
<dbReference type="GO" id="GO:0016787">
    <property type="term" value="F:hydrolase activity"/>
    <property type="evidence" value="ECO:0007669"/>
    <property type="project" value="UniProtKB-KW"/>
</dbReference>
<dbReference type="PANTHER" id="PTHR45626">
    <property type="entry name" value="TRANSCRIPTION TERMINATION FACTOR 2-RELATED"/>
    <property type="match status" value="1"/>
</dbReference>
<evidence type="ECO:0000256" key="4">
    <source>
        <dbReference type="SAM" id="MobiDB-lite"/>
    </source>
</evidence>
<dbReference type="InterPro" id="IPR038718">
    <property type="entry name" value="SNF2-like_sf"/>
</dbReference>
<feature type="compositionally biased region" description="Low complexity" evidence="4">
    <location>
        <begin position="26"/>
        <end position="41"/>
    </location>
</feature>
<dbReference type="SUPFAM" id="SSF52540">
    <property type="entry name" value="P-loop containing nucleoside triphosphate hydrolases"/>
    <property type="match status" value="1"/>
</dbReference>
<evidence type="ECO:0000256" key="2">
    <source>
        <dbReference type="ARBA" id="ARBA00022801"/>
    </source>
</evidence>
<dbReference type="GO" id="GO:0005634">
    <property type="term" value="C:nucleus"/>
    <property type="evidence" value="ECO:0007669"/>
    <property type="project" value="TreeGrafter"/>
</dbReference>
<feature type="region of interest" description="Disordered" evidence="4">
    <location>
        <begin position="317"/>
        <end position="380"/>
    </location>
</feature>
<feature type="domain" description="SNF2 N-terminal" evidence="5">
    <location>
        <begin position="417"/>
        <end position="497"/>
    </location>
</feature>
<accession>A0A9W4JHC4</accession>
<feature type="compositionally biased region" description="Basic residues" evidence="4">
    <location>
        <begin position="223"/>
        <end position="232"/>
    </location>
</feature>
<dbReference type="GO" id="GO:0008094">
    <property type="term" value="F:ATP-dependent activity, acting on DNA"/>
    <property type="evidence" value="ECO:0007669"/>
    <property type="project" value="TreeGrafter"/>
</dbReference>
<feature type="compositionally biased region" description="Polar residues" evidence="4">
    <location>
        <begin position="89"/>
        <end position="115"/>
    </location>
</feature>
<evidence type="ECO:0000256" key="3">
    <source>
        <dbReference type="ARBA" id="ARBA00022840"/>
    </source>
</evidence>
<dbReference type="InterPro" id="IPR027417">
    <property type="entry name" value="P-loop_NTPase"/>
</dbReference>
<protein>
    <recommendedName>
        <fullName evidence="5">SNF2 N-terminal domain-containing protein</fullName>
    </recommendedName>
</protein>
<feature type="compositionally biased region" description="Polar residues" evidence="4">
    <location>
        <begin position="185"/>
        <end position="198"/>
    </location>
</feature>
<proteinExistence type="predicted"/>
<dbReference type="InterPro" id="IPR050628">
    <property type="entry name" value="SNF2_RAD54_helicase_TF"/>
</dbReference>